<dbReference type="EMBL" id="JAGMUU010000023">
    <property type="protein sequence ID" value="KAH7126334.1"/>
    <property type="molecule type" value="Genomic_DNA"/>
</dbReference>
<evidence type="ECO:0000313" key="1">
    <source>
        <dbReference type="EMBL" id="KAH7126334.1"/>
    </source>
</evidence>
<comment type="caution">
    <text evidence="1">The sequence shown here is derived from an EMBL/GenBank/DDBJ whole genome shotgun (WGS) entry which is preliminary data.</text>
</comment>
<sequence>MTQAFAQMAIFLQSSQCEVSRNSLLIKPPQERSQILPDRQTSTSPAYRKKKFWDGTPMDWNVAVRLIAAQLYPARVIAPTYFLRNTDLMVGRATANTVPHRLGEKDLFIYYNDPFKLYPYEFPPELMPYNKWPDLLLHARGFRAGYRTALFAVLRVFEFAAQQATASCLSPWVKHFEGHVVTLSDLILVMGEDALNCLGFCIAITWAIQTKPWLMEIDLWKRFISIDIKALPRLASLLAGLGGV</sequence>
<gene>
    <name evidence="1" type="ORF">B0J13DRAFT_598796</name>
</gene>
<reference evidence="1" key="1">
    <citation type="journal article" date="2021" name="Nat. Commun.">
        <title>Genetic determinants of endophytism in the Arabidopsis root mycobiome.</title>
        <authorList>
            <person name="Mesny F."/>
            <person name="Miyauchi S."/>
            <person name="Thiergart T."/>
            <person name="Pickel B."/>
            <person name="Atanasova L."/>
            <person name="Karlsson M."/>
            <person name="Huettel B."/>
            <person name="Barry K.W."/>
            <person name="Haridas S."/>
            <person name="Chen C."/>
            <person name="Bauer D."/>
            <person name="Andreopoulos W."/>
            <person name="Pangilinan J."/>
            <person name="LaButti K."/>
            <person name="Riley R."/>
            <person name="Lipzen A."/>
            <person name="Clum A."/>
            <person name="Drula E."/>
            <person name="Henrissat B."/>
            <person name="Kohler A."/>
            <person name="Grigoriev I.V."/>
            <person name="Martin F.M."/>
            <person name="Hacquard S."/>
        </authorList>
    </citation>
    <scope>NUCLEOTIDE SEQUENCE</scope>
    <source>
        <strain evidence="1">MPI-CAGE-AT-0021</strain>
    </source>
</reference>
<protein>
    <submittedName>
        <fullName evidence="1">Uncharacterized protein</fullName>
    </submittedName>
</protein>
<dbReference type="AlphaFoldDB" id="A0A9P9IP89"/>
<organism evidence="1 2">
    <name type="scientific">Dactylonectria estremocensis</name>
    <dbReference type="NCBI Taxonomy" id="1079267"/>
    <lineage>
        <taxon>Eukaryota</taxon>
        <taxon>Fungi</taxon>
        <taxon>Dikarya</taxon>
        <taxon>Ascomycota</taxon>
        <taxon>Pezizomycotina</taxon>
        <taxon>Sordariomycetes</taxon>
        <taxon>Hypocreomycetidae</taxon>
        <taxon>Hypocreales</taxon>
        <taxon>Nectriaceae</taxon>
        <taxon>Dactylonectria</taxon>
    </lineage>
</organism>
<dbReference type="Proteomes" id="UP000717696">
    <property type="component" value="Unassembled WGS sequence"/>
</dbReference>
<proteinExistence type="predicted"/>
<keyword evidence="2" id="KW-1185">Reference proteome</keyword>
<accession>A0A9P9IP89</accession>
<name>A0A9P9IP89_9HYPO</name>
<evidence type="ECO:0000313" key="2">
    <source>
        <dbReference type="Proteomes" id="UP000717696"/>
    </source>
</evidence>
<dbReference type="OrthoDB" id="5326588at2759"/>